<gene>
    <name evidence="1" type="ORF">CPter291_1397</name>
</gene>
<accession>A0ABM5Z3U6</accession>
<evidence type="ECO:0000313" key="1">
    <source>
        <dbReference type="EMBL" id="AMP13671.1"/>
    </source>
</evidence>
<reference evidence="1 2" key="1">
    <citation type="submission" date="2015-11" db="EMBL/GenBank/DDBJ databases">
        <title>Exploring the genomic traits of fungus-feeding bacterial genus Collimonas.</title>
        <authorList>
            <person name="Song C."/>
            <person name="Schmidt R."/>
            <person name="de Jager V."/>
            <person name="Krzyzanowska D."/>
            <person name="Jongedijk E."/>
            <person name="Cankar K."/>
            <person name="Beekwilder J."/>
            <person name="van Veen A."/>
            <person name="de Boer W."/>
            <person name="van Veen J.A."/>
            <person name="Garbeva P."/>
        </authorList>
    </citation>
    <scope>NUCLEOTIDE SEQUENCE [LARGE SCALE GENOMIC DNA]</scope>
    <source>
        <strain evidence="1 2">Ter291</strain>
    </source>
</reference>
<dbReference type="InterPro" id="IPR012106">
    <property type="entry name" value="Phage_Mu_Gp1"/>
</dbReference>
<dbReference type="EMBL" id="CP013236">
    <property type="protein sequence ID" value="AMP13671.1"/>
    <property type="molecule type" value="Genomic_DNA"/>
</dbReference>
<dbReference type="Proteomes" id="UP000074914">
    <property type="component" value="Chromosome"/>
</dbReference>
<organism evidence="1 2">
    <name type="scientific">Collimonas pratensis</name>
    <dbReference type="NCBI Taxonomy" id="279113"/>
    <lineage>
        <taxon>Bacteria</taxon>
        <taxon>Pseudomonadati</taxon>
        <taxon>Pseudomonadota</taxon>
        <taxon>Betaproteobacteria</taxon>
        <taxon>Burkholderiales</taxon>
        <taxon>Oxalobacteraceae</taxon>
        <taxon>Collimonas</taxon>
    </lineage>
</organism>
<evidence type="ECO:0000313" key="2">
    <source>
        <dbReference type="Proteomes" id="UP000074914"/>
    </source>
</evidence>
<proteinExistence type="predicted"/>
<dbReference type="Pfam" id="PF10123">
    <property type="entry name" value="Mu-like_Pro"/>
    <property type="match status" value="1"/>
</dbReference>
<protein>
    <submittedName>
        <fullName evidence="1">Mu-like prophage I family protein</fullName>
    </submittedName>
</protein>
<sequence length="828" mass="90287">MNLEEGKAATWVTITRTGKFTDPRYGEFEISRAMLLTMVDNFNKRVFGQDVFIDVAHRPNDGAAAKVLKLSVEGDRLRALCEWTPLGLDAIQNKGYRYLSIEYHEHYTDNESGTDFGPVMMGAGLVVRPAIKRLDPIQLSEAIDDQGIPVLIHPELQTKLLQELHIMHKNALEKLKAKLAAKKLAASVVDSLMLAAEKAVAHVVDEAAATLLLNSFDDTGTKLAEQFGGQEIKLSVEVPNLTPGMNADQVRQLMADETKRAADSAKALSDKRDGNVKLLSDTIGAVAAFDAETKKVLTEAVSDLVTPEMTSEQVTKLAQVQINQGNDLAIARQLSSLGYVAPRGNLHISVPFEDVKKLEGMYRDQLKKTASYANGGLKLAEKLPERYSGFVNMVLAEFDRVHAPTIANEVKMLSGGQTNISDTNLPVGFRREVIREALSDLRILELVQATTDFSATVTTQIPYELRDMSAVYNDGIVYEGQPIHRASVGQFMDTAYIQPMKLAMLISNEVMYFTQASAINWDAMGRNVEMNARIMRELICRRILNELQRSSDAYQAAAVAAESFTAQLGAVSQIKTVSFPIVRPFQQRDLQGNNVGSPQNPVVITLNSVVIAQWDGTGKQAAGTYWKANSYNLGYIQFVTQAGAPVVPAATGTNTIAYYTPTNIVKVDTDIPAGSSLEEQMNKVIQAVGKRKAFMSEQRFVVPDFLLTSPSVNNAMSNAQQFMQQFARNGSATDNVGDLGQVNGLPAYGTNAPGVDMGAERVIIGQRGLLGYVVAKPFVTGQPFEAVDASGSPIGKKQAYGEEYSAIKVPLPVANRMTSVLVYSVSNR</sequence>
<name>A0ABM5Z3U6_9BURK</name>
<keyword evidence="2" id="KW-1185">Reference proteome</keyword>